<dbReference type="Proteomes" id="UP000103309">
    <property type="component" value="Segment"/>
</dbReference>
<sequence>MEVMRSTGMSTLSENNCAALPDWREPGRADNGRAALPRLEENKNLDLLEDLRCEKLRTGRWARAPAETMSSRFMLRSELQTAHDSDCFGMWMWSHSRDMPALS</sequence>
<organismHost>
    <name type="scientific">Ovis aries</name>
    <name type="common">Sheep</name>
    <dbReference type="NCBI Taxonomy" id="9940"/>
</organismHost>
<name>F1AX95_ORFV</name>
<feature type="compositionally biased region" description="Polar residues" evidence="1">
    <location>
        <begin position="7"/>
        <end position="16"/>
    </location>
</feature>
<evidence type="ECO:0000313" key="3">
    <source>
        <dbReference type="Proteomes" id="UP000103309"/>
    </source>
</evidence>
<reference evidence="2 3" key="1">
    <citation type="submission" date="2010-04" db="EMBL/GenBank/DDBJ databases">
        <title>Novel immune-modulators identified by a rapid, functional screen of the Parapox virus genome.</title>
        <authorList>
            <person name="McGuire M.J."/>
            <person name="Sykes K.F."/>
            <person name="Johnston S.A."/>
        </authorList>
    </citation>
    <scope>NUCLEOTIDE SEQUENCE [LARGE SCALE GENOMIC DNA]</scope>
    <source>
        <strain evidence="2">D1701</strain>
    </source>
</reference>
<organism evidence="2 3">
    <name type="scientific">Orf virus</name>
    <name type="common">ORFV</name>
    <dbReference type="NCBI Taxonomy" id="10258"/>
    <lineage>
        <taxon>Viruses</taxon>
        <taxon>Varidnaviria</taxon>
        <taxon>Bamfordvirae</taxon>
        <taxon>Nucleocytoviricota</taxon>
        <taxon>Pokkesviricetes</taxon>
        <taxon>Chitovirales</taxon>
        <taxon>Poxviridae</taxon>
        <taxon>Chordopoxvirinae</taxon>
        <taxon>Parapoxvirus</taxon>
        <taxon>Parapoxvirus orf</taxon>
    </lineage>
</organism>
<organismHost>
    <name type="scientific">Capra hircus</name>
    <name type="common">Goat</name>
    <dbReference type="NCBI Taxonomy" id="9925"/>
</organismHost>
<proteinExistence type="predicted"/>
<evidence type="ECO:0000256" key="1">
    <source>
        <dbReference type="SAM" id="MobiDB-lite"/>
    </source>
</evidence>
<organismHost>
    <name type="scientific">Homo sapiens</name>
    <name type="common">Human</name>
    <dbReference type="NCBI Taxonomy" id="9606"/>
</organismHost>
<dbReference type="EMBL" id="HM133903">
    <property type="protein sequence ID" value="ADY76861.1"/>
    <property type="molecule type" value="Genomic_DNA"/>
</dbReference>
<evidence type="ECO:0000313" key="2">
    <source>
        <dbReference type="EMBL" id="ADY76861.1"/>
    </source>
</evidence>
<feature type="compositionally biased region" description="Basic and acidic residues" evidence="1">
    <location>
        <begin position="22"/>
        <end position="31"/>
    </location>
</feature>
<feature type="region of interest" description="Disordered" evidence="1">
    <location>
        <begin position="1"/>
        <end position="35"/>
    </location>
</feature>
<protein>
    <submittedName>
        <fullName evidence="2">PP223</fullName>
    </submittedName>
</protein>
<accession>F1AX95</accession>